<dbReference type="Gene3D" id="2.40.50.100">
    <property type="match status" value="1"/>
</dbReference>
<dbReference type="PANTHER" id="PTHR43607">
    <property type="entry name" value="V-TYPE PROTON ATPASE CATALYTIC SUBUNIT A"/>
    <property type="match status" value="1"/>
</dbReference>
<dbReference type="InterPro" id="IPR022878">
    <property type="entry name" value="V-ATPase_asu"/>
</dbReference>
<proteinExistence type="inferred from homology"/>
<feature type="domain" description="ATP synthase A/B type C-terminal" evidence="14">
    <location>
        <begin position="437"/>
        <end position="523"/>
    </location>
</feature>
<keyword evidence="16" id="KW-1185">Reference proteome</keyword>
<evidence type="ECO:0000313" key="16">
    <source>
        <dbReference type="Proteomes" id="UP001162891"/>
    </source>
</evidence>
<comment type="catalytic activity">
    <reaction evidence="10">
        <text>ATP + H2O + 4 H(+)(in) = ADP + phosphate + 5 H(+)(out)</text>
        <dbReference type="Rhea" id="RHEA:57720"/>
        <dbReference type="ChEBI" id="CHEBI:15377"/>
        <dbReference type="ChEBI" id="CHEBI:15378"/>
        <dbReference type="ChEBI" id="CHEBI:30616"/>
        <dbReference type="ChEBI" id="CHEBI:43474"/>
        <dbReference type="ChEBI" id="CHEBI:456216"/>
        <dbReference type="EC" id="7.1.2.2"/>
    </reaction>
</comment>
<evidence type="ECO:0000256" key="1">
    <source>
        <dbReference type="ARBA" id="ARBA00008936"/>
    </source>
</evidence>
<accession>A0ABM7X2T1</accession>
<evidence type="ECO:0000256" key="7">
    <source>
        <dbReference type="ARBA" id="ARBA00023065"/>
    </source>
</evidence>
<evidence type="ECO:0000256" key="6">
    <source>
        <dbReference type="ARBA" id="ARBA00022967"/>
    </source>
</evidence>
<dbReference type="InterPro" id="IPR023366">
    <property type="entry name" value="ATP_synth_asu-like_sf"/>
</dbReference>
<feature type="domain" description="ATPase F1/V1/A1 complex alpha/beta subunit nucleotide-binding" evidence="11">
    <location>
        <begin position="207"/>
        <end position="428"/>
    </location>
</feature>
<dbReference type="Gene3D" id="2.40.30.20">
    <property type="match status" value="1"/>
</dbReference>
<evidence type="ECO:0000256" key="9">
    <source>
        <dbReference type="ARBA" id="ARBA00054855"/>
    </source>
</evidence>
<name>A0ABM7X2T1_9BACT</name>
<dbReference type="Pfam" id="PF00006">
    <property type="entry name" value="ATP-synt_ab"/>
    <property type="match status" value="1"/>
</dbReference>
<dbReference type="InterPro" id="IPR004100">
    <property type="entry name" value="ATPase_F1/V1/A1_a/bsu_N"/>
</dbReference>
<feature type="domain" description="ATPase F1/V1/A1 complex alpha/beta subunit N-terminal" evidence="12">
    <location>
        <begin position="5"/>
        <end position="67"/>
    </location>
</feature>
<keyword evidence="4 10" id="KW-0375">Hydrogen ion transport</keyword>
<dbReference type="HAMAP" id="MF_00309">
    <property type="entry name" value="ATP_synth_A_arch"/>
    <property type="match status" value="1"/>
</dbReference>
<evidence type="ECO:0000259" key="14">
    <source>
        <dbReference type="Pfam" id="PF22919"/>
    </source>
</evidence>
<keyword evidence="5 10" id="KW-0067">ATP-binding</keyword>
<comment type="function">
    <text evidence="9 10">Produces ATP from ADP in the presence of a proton gradient across the membrane. The V-type alpha chain is a catalytic subunit.</text>
</comment>
<dbReference type="InterPro" id="IPR055190">
    <property type="entry name" value="ATP-synt_VA_C"/>
</dbReference>
<dbReference type="Pfam" id="PF22919">
    <property type="entry name" value="ATP-synt_VA_C"/>
    <property type="match status" value="1"/>
</dbReference>
<organism evidence="15 16">
    <name type="scientific">Anaeromyxobacter oryzae</name>
    <dbReference type="NCBI Taxonomy" id="2918170"/>
    <lineage>
        <taxon>Bacteria</taxon>
        <taxon>Pseudomonadati</taxon>
        <taxon>Myxococcota</taxon>
        <taxon>Myxococcia</taxon>
        <taxon>Myxococcales</taxon>
        <taxon>Cystobacterineae</taxon>
        <taxon>Anaeromyxobacteraceae</taxon>
        <taxon>Anaeromyxobacter</taxon>
    </lineage>
</organism>
<evidence type="ECO:0000256" key="3">
    <source>
        <dbReference type="ARBA" id="ARBA00022741"/>
    </source>
</evidence>
<dbReference type="Pfam" id="PF02874">
    <property type="entry name" value="ATP-synt_ab_N"/>
    <property type="match status" value="1"/>
</dbReference>
<dbReference type="Gene3D" id="1.10.1140.10">
    <property type="entry name" value="Bovine Mitochondrial F1-atpase, Atp Synthase Beta Chain, Chain D, domain 3"/>
    <property type="match status" value="1"/>
</dbReference>
<keyword evidence="7 10" id="KW-0406">Ion transport</keyword>
<dbReference type="EMBL" id="AP025591">
    <property type="protein sequence ID" value="BDG06098.1"/>
    <property type="molecule type" value="Genomic_DNA"/>
</dbReference>
<dbReference type="InterPro" id="IPR000194">
    <property type="entry name" value="ATPase_F1/V1/A1_a/bsu_nucl-bd"/>
</dbReference>
<dbReference type="CDD" id="cd18111">
    <property type="entry name" value="ATP-synt_V_A-type_alpha_C"/>
    <property type="match status" value="1"/>
</dbReference>
<evidence type="ECO:0000256" key="4">
    <source>
        <dbReference type="ARBA" id="ARBA00022781"/>
    </source>
</evidence>
<dbReference type="RefSeq" id="WP_248355401.1">
    <property type="nucleotide sequence ID" value="NZ_AP025591.1"/>
</dbReference>
<evidence type="ECO:0000313" key="15">
    <source>
        <dbReference type="EMBL" id="BDG06098.1"/>
    </source>
</evidence>
<evidence type="ECO:0000256" key="5">
    <source>
        <dbReference type="ARBA" id="ARBA00022840"/>
    </source>
</evidence>
<dbReference type="InterPro" id="IPR027417">
    <property type="entry name" value="P-loop_NTPase"/>
</dbReference>
<dbReference type="SUPFAM" id="SSF50615">
    <property type="entry name" value="N-terminal domain of alpha and beta subunits of F1 ATP synthase"/>
    <property type="match status" value="1"/>
</dbReference>
<dbReference type="InterPro" id="IPR036121">
    <property type="entry name" value="ATPase_F1/V1/A1_a/bsu_N_sf"/>
</dbReference>
<evidence type="ECO:0000256" key="2">
    <source>
        <dbReference type="ARBA" id="ARBA00022448"/>
    </source>
</evidence>
<evidence type="ECO:0000259" key="11">
    <source>
        <dbReference type="Pfam" id="PF00006"/>
    </source>
</evidence>
<evidence type="ECO:0000259" key="12">
    <source>
        <dbReference type="Pfam" id="PF02874"/>
    </source>
</evidence>
<evidence type="ECO:0000256" key="10">
    <source>
        <dbReference type="HAMAP-Rule" id="MF_00309"/>
    </source>
</evidence>
<dbReference type="InterPro" id="IPR024034">
    <property type="entry name" value="ATPase_F1/V1_b/a_C"/>
</dbReference>
<dbReference type="CDD" id="cd18119">
    <property type="entry name" value="ATP-synt_V_A-type_alpha_N"/>
    <property type="match status" value="1"/>
</dbReference>
<keyword evidence="2 10" id="KW-0813">Transport</keyword>
<feature type="binding site" evidence="10">
    <location>
        <begin position="227"/>
        <end position="234"/>
    </location>
    <ligand>
        <name>ATP</name>
        <dbReference type="ChEBI" id="CHEBI:30616"/>
    </ligand>
</feature>
<keyword evidence="3 10" id="KW-0547">Nucleotide-binding</keyword>
<keyword evidence="6 10" id="KW-1278">Translocase</keyword>
<dbReference type="PANTHER" id="PTHR43607:SF1">
    <property type="entry name" value="H(+)-TRANSPORTING TWO-SECTOR ATPASE"/>
    <property type="match status" value="1"/>
</dbReference>
<dbReference type="CDD" id="cd01134">
    <property type="entry name" value="V_A-ATPase_A"/>
    <property type="match status" value="1"/>
</dbReference>
<dbReference type="SUPFAM" id="SSF47917">
    <property type="entry name" value="C-terminal domain of alpha and beta subunits of F1 ATP synthase"/>
    <property type="match status" value="1"/>
</dbReference>
<comment type="similarity">
    <text evidence="1 10">Belongs to the ATPase alpha/beta chains family.</text>
</comment>
<dbReference type="Gene3D" id="3.40.50.300">
    <property type="entry name" value="P-loop containing nucleotide triphosphate hydrolases"/>
    <property type="match status" value="1"/>
</dbReference>
<reference evidence="16" key="1">
    <citation type="journal article" date="2022" name="Int. J. Syst. Evol. Microbiol.">
        <title>Anaeromyxobacter oryzae sp. nov., Anaeromyxobacter diazotrophicus sp. nov. and Anaeromyxobacter paludicola sp. nov., isolated from paddy soils.</title>
        <authorList>
            <person name="Itoh H."/>
            <person name="Xu Z."/>
            <person name="Mise K."/>
            <person name="Masuda Y."/>
            <person name="Ushijima N."/>
            <person name="Hayakawa C."/>
            <person name="Shiratori Y."/>
            <person name="Senoo K."/>
        </authorList>
    </citation>
    <scope>NUCLEOTIDE SEQUENCE [LARGE SCALE GENOMIC DNA]</scope>
    <source>
        <strain evidence="16">Red232</strain>
    </source>
</reference>
<dbReference type="Pfam" id="PF16886">
    <property type="entry name" value="ATP-synt_ab_Xtn"/>
    <property type="match status" value="1"/>
</dbReference>
<keyword evidence="8 10" id="KW-0066">ATP synthesis</keyword>
<evidence type="ECO:0000259" key="13">
    <source>
        <dbReference type="Pfam" id="PF16886"/>
    </source>
</evidence>
<dbReference type="EC" id="7.1.2.2" evidence="10"/>
<dbReference type="NCBIfam" id="NF003220">
    <property type="entry name" value="PRK04192.1"/>
    <property type="match status" value="1"/>
</dbReference>
<sequence length="579" mass="61780">MIGRIVQVAGPTVIAEGLGGAALNEVVRVGTDRLLGEVIRIEGDRATVQVYEETAGLELGEPAEGLGAPLAAELGPGLLGAIFDGVQRPLAALASREGDFLGRGAVLPALDRDRAWDFEPSVRPGDTVRPGTRVGTARSLGAPEHPVLAPPGVTGRVDAVRPGGAALEDAVVTLEDGKTVALLERWPVRRPRPVRRRLPPDVPFLTGQRVLDCFFPVSSGGTAIVPGGFGTGKTVLEQSLAKWAAADVVVYVGCGERGNEMAEVLDEFPRLEDPRTGGPLLDRTVLVVNTSNMPVAAREASIYTGCTIAEYFRDMGRSVALMIDSTSRWAEALREIAARLEEMPGEEGYPTYLASRLARFYERAGRVETLGGGEGAVTMVGAISPPGGDLSEPVTQCSLRATGALWALSADLAHRRHFPAIDWTSSFSLEGERLVAWFEREAGSGFGALREEATKLLQRERELAEVAELVGTESLQDAERLVLESARLLREGFLRQSALDAADASCPPDKAFEMLRLVLEWHRRAGAAVGSGVPLRAVLDTGVPTKLLRLGQIPSSDMRRGAEALRAEMTDALARLEAD</sequence>
<gene>
    <name evidence="15" type="primary">atpA_3</name>
    <name evidence="10" type="synonym">atpA</name>
    <name evidence="15" type="ORF">AMOR_50940</name>
</gene>
<feature type="domain" description="ATPsynthase alpha/beta subunit barrel-sandwich" evidence="13">
    <location>
        <begin position="108"/>
        <end position="189"/>
    </location>
</feature>
<evidence type="ECO:0000256" key="8">
    <source>
        <dbReference type="ARBA" id="ARBA00023310"/>
    </source>
</evidence>
<dbReference type="Proteomes" id="UP001162891">
    <property type="component" value="Chromosome"/>
</dbReference>
<dbReference type="InterPro" id="IPR031686">
    <property type="entry name" value="ATP-synth_a_Xtn"/>
</dbReference>
<protein>
    <recommendedName>
        <fullName evidence="10">V-type ATP synthase alpha chain</fullName>
        <ecNumber evidence="10">7.1.2.2</ecNumber>
    </recommendedName>
    <alternativeName>
        <fullName evidence="10">V-ATPase subunit A</fullName>
    </alternativeName>
</protein>
<dbReference type="SUPFAM" id="SSF52540">
    <property type="entry name" value="P-loop containing nucleoside triphosphate hydrolases"/>
    <property type="match status" value="1"/>
</dbReference>